<dbReference type="Pfam" id="PF00395">
    <property type="entry name" value="SLH"/>
    <property type="match status" value="3"/>
</dbReference>
<feature type="compositionally biased region" description="Pro residues" evidence="5">
    <location>
        <begin position="934"/>
        <end position="944"/>
    </location>
</feature>
<dbReference type="InterPro" id="IPR001119">
    <property type="entry name" value="SLH_dom"/>
</dbReference>
<reference evidence="8" key="2">
    <citation type="journal article" date="2021" name="PeerJ">
        <title>Extensive microbial diversity within the chicken gut microbiome revealed by metagenomics and culture.</title>
        <authorList>
            <person name="Gilroy R."/>
            <person name="Ravi A."/>
            <person name="Getino M."/>
            <person name="Pursley I."/>
            <person name="Horton D.L."/>
            <person name="Alikhan N.F."/>
            <person name="Baker D."/>
            <person name="Gharbi K."/>
            <person name="Hall N."/>
            <person name="Watson M."/>
            <person name="Adriaenssens E.M."/>
            <person name="Foster-Nyarko E."/>
            <person name="Jarju S."/>
            <person name="Secka A."/>
            <person name="Antonio M."/>
            <person name="Oren A."/>
            <person name="Chaudhuri R.R."/>
            <person name="La Ragione R."/>
            <person name="Hildebrand F."/>
            <person name="Pallen M.J."/>
        </authorList>
    </citation>
    <scope>NUCLEOTIDE SEQUENCE</scope>
    <source>
        <strain evidence="8">CHK181-108</strain>
    </source>
</reference>
<dbReference type="PROSITE" id="PS51272">
    <property type="entry name" value="SLH"/>
    <property type="match status" value="3"/>
</dbReference>
<feature type="domain" description="SLH" evidence="7">
    <location>
        <begin position="1010"/>
        <end position="1073"/>
    </location>
</feature>
<feature type="region of interest" description="Disordered" evidence="5">
    <location>
        <begin position="908"/>
        <end position="946"/>
    </location>
</feature>
<evidence type="ECO:0000313" key="9">
    <source>
        <dbReference type="Proteomes" id="UP000824165"/>
    </source>
</evidence>
<reference evidence="8" key="1">
    <citation type="submission" date="2020-10" db="EMBL/GenBank/DDBJ databases">
        <authorList>
            <person name="Gilroy R."/>
        </authorList>
    </citation>
    <scope>NUCLEOTIDE SEQUENCE</scope>
    <source>
        <strain evidence="8">CHK181-108</strain>
    </source>
</reference>
<protein>
    <submittedName>
        <fullName evidence="8">S-layer homology domain-containing protein</fullName>
    </submittedName>
</protein>
<feature type="signal peptide" evidence="6">
    <location>
        <begin position="1"/>
        <end position="29"/>
    </location>
</feature>
<comment type="caution">
    <text evidence="8">The sequence shown here is derived from an EMBL/GenBank/DDBJ whole genome shotgun (WGS) entry which is preliminary data.</text>
</comment>
<evidence type="ECO:0000256" key="4">
    <source>
        <dbReference type="ARBA" id="ARBA00022737"/>
    </source>
</evidence>
<dbReference type="PANTHER" id="PTHR43308">
    <property type="entry name" value="OUTER MEMBRANE PROTEIN ALPHA-RELATED"/>
    <property type="match status" value="1"/>
</dbReference>
<keyword evidence="3 6" id="KW-0732">Signal</keyword>
<dbReference type="GO" id="GO:0005576">
    <property type="term" value="C:extracellular region"/>
    <property type="evidence" value="ECO:0007669"/>
    <property type="project" value="UniProtKB-SubCell"/>
</dbReference>
<evidence type="ECO:0000256" key="3">
    <source>
        <dbReference type="ARBA" id="ARBA00022729"/>
    </source>
</evidence>
<accession>A0A9D1H3G0</accession>
<dbReference type="AlphaFoldDB" id="A0A9D1H3G0"/>
<dbReference type="NCBIfam" id="NF033679">
    <property type="entry name" value="DNRLRE_dom"/>
    <property type="match status" value="1"/>
</dbReference>
<evidence type="ECO:0000256" key="6">
    <source>
        <dbReference type="SAM" id="SignalP"/>
    </source>
</evidence>
<feature type="compositionally biased region" description="Gly residues" evidence="5">
    <location>
        <begin position="915"/>
        <end position="929"/>
    </location>
</feature>
<keyword evidence="2" id="KW-0964">Secreted</keyword>
<keyword evidence="4" id="KW-0677">Repeat</keyword>
<dbReference type="Pfam" id="PF24517">
    <property type="entry name" value="CBM96"/>
    <property type="match status" value="1"/>
</dbReference>
<dbReference type="Pfam" id="PF13620">
    <property type="entry name" value="CarboxypepD_reg"/>
    <property type="match status" value="1"/>
</dbReference>
<evidence type="ECO:0000256" key="2">
    <source>
        <dbReference type="ARBA" id="ARBA00022525"/>
    </source>
</evidence>
<dbReference type="SUPFAM" id="SSF49464">
    <property type="entry name" value="Carboxypeptidase regulatory domain-like"/>
    <property type="match status" value="1"/>
</dbReference>
<comment type="subcellular location">
    <subcellularLocation>
        <location evidence="1">Secreted</location>
    </subcellularLocation>
</comment>
<organism evidence="8 9">
    <name type="scientific">Candidatus Ornithomonoglobus intestinigallinarum</name>
    <dbReference type="NCBI Taxonomy" id="2840894"/>
    <lineage>
        <taxon>Bacteria</taxon>
        <taxon>Bacillati</taxon>
        <taxon>Bacillota</taxon>
        <taxon>Clostridia</taxon>
        <taxon>Candidatus Ornithomonoglobus</taxon>
    </lineage>
</organism>
<dbReference type="Gene3D" id="2.60.40.1120">
    <property type="entry name" value="Carboxypeptidase-like, regulatory domain"/>
    <property type="match status" value="1"/>
</dbReference>
<dbReference type="InterPro" id="IPR055372">
    <property type="entry name" value="CBM96"/>
</dbReference>
<evidence type="ECO:0000259" key="7">
    <source>
        <dbReference type="PROSITE" id="PS51272"/>
    </source>
</evidence>
<dbReference type="InterPro" id="IPR051465">
    <property type="entry name" value="Cell_Envelope_Struct_Comp"/>
</dbReference>
<sequence>MIRNKFKKLIALASAAAMVASVYVPIATAAENPVEVTPSETAYIDGISETGTAHPGKLLTNYSKPEGDVFVHGNKDNVGQAALVKFDLSEYVGKVRSAEISLHSQCTVSGKNSEVNFSSIGTDWSQDTVTWSNQTGIAPISERIAALGFASSSGADFSYDLTDMVRADEDGILAFAFYTSTGRQQELTNVKLNLVVADEVIPRATITVNNVLEDGTVIESYTVEGLYEGDSYRADPDMTNDKTKEEHYYTMSDGAVTTIDSVYDGAVLDIRFEEVFQEVFISQNFNDSEVGTWGFTTNSGVSLTADGALDLCTVTAESTAGAFDTRTFDTDFPNMLEQTFLEVSFRWKTNVDLNASGGRYSWFSLRDTEENPIFVIIGTSSRGAYEDNSERLRQISYGYDETETFDGFKQIENPTNDFYKVQLNLNFAVGTMTGKITDSNGNVVANINQPLTAKNLGGLKAYHGEGSASMTIDDFKVFGPKMQKISFTVTDEEGKPVGNATVKVGDQTVLTDAEGKAALDLIANTTYNVEITKAQYQTYTQELVLGEEDVEIPVSIMHLSDENFVKDVIANMDIANGTTVVKSDGDYIVSGDFTLPSPSNVTVTWSTNAENGEVVIDGSKAEVYPKADGADTITLKANVAYGTYDEDVSYTLDITDYKAAVKAPVDDAVADKTVNPNDDRTGSYGTPDAAEGKFALDTFTAENPLSFDLYLPSSVSGNSNLKQTWSVTGDGLDVDGEVAALAVDNTEANSAKITKTVAFVKNGTTLYSASADYDVTVQFDPAAVDEMTDKWAETSGEEDVKSTFFYAYQLKLDAASEKNFADMPDEGTDISTSGISNLNYGGEDSVFGSLIEWTSSQSTYASVSKSNKKVTVNRSSFSGTKDITLTATIYIEGYSKNETRAFKYEITGTKSSSSSGGGSGRPSTGGGGTIPVPVVTPTPAPVVTPTPADEAFDDIEGVESWAGDAIRALYSEGVIAGKGDKKFAPYDNVTRGEFAKMIVGAFNLSEMPDEYRGFTDVPSGHWCFSYVEVAANAGVVNGYEDGSFGIDDYITRQDMAVMVVRAAEAAGIEIADAGSSADFGDSASIADYASAAVESLVKAGIINGIDGNFEPASNANRAQAAKILANFI</sequence>
<evidence type="ECO:0000256" key="1">
    <source>
        <dbReference type="ARBA" id="ARBA00004613"/>
    </source>
</evidence>
<feature type="chain" id="PRO_5039007333" evidence="6">
    <location>
        <begin position="30"/>
        <end position="1128"/>
    </location>
</feature>
<dbReference type="Proteomes" id="UP000824165">
    <property type="component" value="Unassembled WGS sequence"/>
</dbReference>
<dbReference type="InterPro" id="IPR008969">
    <property type="entry name" value="CarboxyPept-like_regulatory"/>
</dbReference>
<proteinExistence type="predicted"/>
<feature type="domain" description="SLH" evidence="7">
    <location>
        <begin position="1076"/>
        <end position="1128"/>
    </location>
</feature>
<dbReference type="PANTHER" id="PTHR43308:SF5">
    <property type="entry name" value="S-LAYER PROTEIN _ PEPTIDOGLYCAN ENDO-BETA-N-ACETYLGLUCOSAMINIDASE"/>
    <property type="match status" value="1"/>
</dbReference>
<evidence type="ECO:0000256" key="5">
    <source>
        <dbReference type="SAM" id="MobiDB-lite"/>
    </source>
</evidence>
<dbReference type="EMBL" id="DVLU01000040">
    <property type="protein sequence ID" value="HIT85146.1"/>
    <property type="molecule type" value="Genomic_DNA"/>
</dbReference>
<evidence type="ECO:0000313" key="8">
    <source>
        <dbReference type="EMBL" id="HIT85146.1"/>
    </source>
</evidence>
<feature type="domain" description="SLH" evidence="7">
    <location>
        <begin position="949"/>
        <end position="1008"/>
    </location>
</feature>
<name>A0A9D1H3G0_9FIRM</name>
<gene>
    <name evidence="8" type="ORF">IAA60_04470</name>
</gene>